<dbReference type="InterPro" id="IPR038185">
    <property type="entry name" value="MyTH4_dom_sf"/>
</dbReference>
<evidence type="ECO:0000256" key="1">
    <source>
        <dbReference type="ARBA" id="ARBA00022737"/>
    </source>
</evidence>
<feature type="domain" description="FERM" evidence="6">
    <location>
        <begin position="976"/>
        <end position="1312"/>
    </location>
</feature>
<dbReference type="GO" id="GO:0009887">
    <property type="term" value="P:animal organ morphogenesis"/>
    <property type="evidence" value="ECO:0007669"/>
    <property type="project" value="UniProtKB-ARBA"/>
</dbReference>
<dbReference type="PROSITE" id="PS50057">
    <property type="entry name" value="FERM_3"/>
    <property type="match status" value="1"/>
</dbReference>
<dbReference type="SMART" id="SM00295">
    <property type="entry name" value="B41"/>
    <property type="match status" value="1"/>
</dbReference>
<dbReference type="PANTHER" id="PTHR22903:SF8">
    <property type="entry name" value="MAX-1A"/>
    <property type="match status" value="1"/>
</dbReference>
<dbReference type="Pfam" id="PF21989">
    <property type="entry name" value="RA_2"/>
    <property type="match status" value="1"/>
</dbReference>
<evidence type="ECO:0000256" key="3">
    <source>
        <dbReference type="SAM" id="Coils"/>
    </source>
</evidence>
<feature type="region of interest" description="Disordered" evidence="4">
    <location>
        <begin position="208"/>
        <end position="247"/>
    </location>
</feature>
<dbReference type="Pfam" id="PF00784">
    <property type="entry name" value="MyTH4"/>
    <property type="match status" value="1"/>
</dbReference>
<evidence type="ECO:0000259" key="7">
    <source>
        <dbReference type="PROSITE" id="PS51016"/>
    </source>
</evidence>
<dbReference type="Gene3D" id="1.25.40.530">
    <property type="entry name" value="MyTH4 domain"/>
    <property type="match status" value="1"/>
</dbReference>
<name>A0A9P0BE69_BRAAE</name>
<feature type="coiled-coil region" evidence="3">
    <location>
        <begin position="169"/>
        <end position="203"/>
    </location>
</feature>
<dbReference type="Pfam" id="PF00169">
    <property type="entry name" value="PH"/>
    <property type="match status" value="2"/>
</dbReference>
<feature type="domain" description="MyTH4" evidence="7">
    <location>
        <begin position="737"/>
        <end position="965"/>
    </location>
</feature>
<dbReference type="InterPro" id="IPR035963">
    <property type="entry name" value="FERM_2"/>
</dbReference>
<dbReference type="InterPro" id="IPR019748">
    <property type="entry name" value="FERM_central"/>
</dbReference>
<organism evidence="8 9">
    <name type="scientific">Brassicogethes aeneus</name>
    <name type="common">Rape pollen beetle</name>
    <name type="synonym">Meligethes aeneus</name>
    <dbReference type="NCBI Taxonomy" id="1431903"/>
    <lineage>
        <taxon>Eukaryota</taxon>
        <taxon>Metazoa</taxon>
        <taxon>Ecdysozoa</taxon>
        <taxon>Arthropoda</taxon>
        <taxon>Hexapoda</taxon>
        <taxon>Insecta</taxon>
        <taxon>Pterygota</taxon>
        <taxon>Neoptera</taxon>
        <taxon>Endopterygota</taxon>
        <taxon>Coleoptera</taxon>
        <taxon>Polyphaga</taxon>
        <taxon>Cucujiformia</taxon>
        <taxon>Nitidulidae</taxon>
        <taxon>Meligethinae</taxon>
        <taxon>Brassicogethes</taxon>
    </lineage>
</organism>
<feature type="region of interest" description="Disordered" evidence="4">
    <location>
        <begin position="1349"/>
        <end position="1375"/>
    </location>
</feature>
<accession>A0A9P0BE69</accession>
<dbReference type="CDD" id="cd13282">
    <property type="entry name" value="PH1_PLEKHH1_PLEKHH2"/>
    <property type="match status" value="1"/>
</dbReference>
<dbReference type="Gene3D" id="1.20.80.10">
    <property type="match status" value="1"/>
</dbReference>
<feature type="compositionally biased region" description="Polar residues" evidence="4">
    <location>
        <begin position="395"/>
        <end position="409"/>
    </location>
</feature>
<dbReference type="GO" id="GO:0030182">
    <property type="term" value="P:neuron differentiation"/>
    <property type="evidence" value="ECO:0007669"/>
    <property type="project" value="UniProtKB-ARBA"/>
</dbReference>
<dbReference type="Gene3D" id="2.30.29.30">
    <property type="entry name" value="Pleckstrin-homology domain (PH domain)/Phosphotyrosine-binding domain (PTB)"/>
    <property type="match status" value="3"/>
</dbReference>
<dbReference type="OrthoDB" id="6285196at2759"/>
<dbReference type="InterPro" id="IPR001849">
    <property type="entry name" value="PH_domain"/>
</dbReference>
<feature type="compositionally biased region" description="Low complexity" evidence="4">
    <location>
        <begin position="410"/>
        <end position="435"/>
    </location>
</feature>
<evidence type="ECO:0000313" key="8">
    <source>
        <dbReference type="EMBL" id="CAH0561142.1"/>
    </source>
</evidence>
<dbReference type="PROSITE" id="PS50003">
    <property type="entry name" value="PH_DOMAIN"/>
    <property type="match status" value="2"/>
</dbReference>
<evidence type="ECO:0000259" key="5">
    <source>
        <dbReference type="PROSITE" id="PS50003"/>
    </source>
</evidence>
<gene>
    <name evidence="8" type="ORF">MELIAE_LOCUS10749</name>
</gene>
<evidence type="ECO:0000256" key="4">
    <source>
        <dbReference type="SAM" id="MobiDB-lite"/>
    </source>
</evidence>
<dbReference type="InterPro" id="IPR014352">
    <property type="entry name" value="FERM/acyl-CoA-bd_prot_sf"/>
</dbReference>
<sequence>MAEDQRRLSQVFDPITRLGELARMSQSTPSSPRLLPRRNREVQPPLAAFEGLEQGGPSGSYSGEAGNVNWQERCLELQLELHRSRAQATRTRDMLREKLSELEQRVLEAEGRAEEAEDKVRIMEQKLAWSVASDPNNVQIHRLEGEVEEQRQLRLHDARQVEAKAARIKEWVTNKLKELEQQNQTLKEQNIKCNQQLELLKNHLALADRRRSESCSPEPRSGPPSSSGPRSAAHRHRRHQSVCLSQTTNYEPAIPSTLVTSVNLGISTASMDPLTDELRAAVDNLSIGGRVPSSSASDPDLAHDYAEIYTPSREKVPWPRAPTPPLHRFPSWEDRIYQVAADGLTLTGTTPSDIGPEQAGYQDIPVPVYATVKGRASQIRSMPFTGDSSDDSSDGEGNNTTAVDGTNTHSRSSGDTSGSSPGKRTASSSSGSPSKSKTRDTSFESGMSDDYAVPPDALSCDTTSIESSMLLRASYLDSPKRIESLEKSGSLAKLGGKLKTWRKKWFVLKNGVLTYYKSQSDANRKPQGQILLDEVCKINRADGSNTFEIDTGKKTYYLTADSLTAMEDWVRMLQNVQRRNATKLLLSKEENKPSVQGWLTKVKNGHAKKCWCVLIGKMFLYFKGPTDNTPHGQINMRDAKVEEVEHLSDSDSEERDSEQPDLTIGIFPTNSGPTYLLCPAKQEKDAWLYNLTVASGGGPSTGTQYEQLIHKLMEVDGDASCVLWRHPVLLHVPCTKDGAIPSYFPLTTLASENLQAEAIKLFKCLQLFMSAAVDQAGIDYHVVLAQNALQQCLDMPELQPELICALIKQTSKNVPLPKIGVQVSTQKLLKKSQLLLCATQSLFTCETTPSINSASDQQICLSNIQAAQEEKYKEHKECYKEHKDAKGPPSFTLLQGWQLLALAVSLFVPKSSRLLWFLKLHLQRNADNRSECGKYASYCERALARTILTGGRELKPSRMEVLSILLKNPQHHSLPHSMPVHLLNGTYHITSFDGSTTIKEFQDCLAHEIGCRTANGFAIFSDDPIEKDLEHTLDPGAKLCDLISKWEIALREKGLGKFENSKVIRLTYKNRMWWKNCARLETDKERLLLCYQINKQIVSGRFPLSRDLALELASLMAQLDMGDCSPTNKISVHAEMSPPPSRNNTLSSNTAQVHSNQALNAIDKFYPYRYRDQLSQEGLAEIQGKLLAKWRALKGRTQLDCVRIYLTCTRKWPFFGATLFQAKLRQQDAPMIWLAVSEDAITVLDLATMQQRVRYPYTHVLTFGGCQEDFMLVVTQNDQHQSQKLIFALGKPKILELTLLIADYMNLLMNNPGTPLLGTLSRGTVVSVNQSVVNQSVLSQTLANQSQPDILKSTPDHAVQRADSKRRTHVDSGLA</sequence>
<dbReference type="EMBL" id="OV121138">
    <property type="protein sequence ID" value="CAH0561142.1"/>
    <property type="molecule type" value="Genomic_DNA"/>
</dbReference>
<feature type="domain" description="PH" evidence="5">
    <location>
        <begin position="484"/>
        <end position="578"/>
    </location>
</feature>
<dbReference type="InterPro" id="IPR011993">
    <property type="entry name" value="PH-like_dom_sf"/>
</dbReference>
<dbReference type="SMART" id="SM00139">
    <property type="entry name" value="MyTH4"/>
    <property type="match status" value="1"/>
</dbReference>
<dbReference type="PROSITE" id="PS51016">
    <property type="entry name" value="MYTH4"/>
    <property type="match status" value="1"/>
</dbReference>
<dbReference type="FunFam" id="2.30.29.30:FF:000286">
    <property type="entry name" value="PH-protein kinase domain containing protein"/>
    <property type="match status" value="1"/>
</dbReference>
<dbReference type="Pfam" id="PF00373">
    <property type="entry name" value="FERM_M"/>
    <property type="match status" value="1"/>
</dbReference>
<dbReference type="CDD" id="cd17094">
    <property type="entry name" value="FERM_F1_Max1_like"/>
    <property type="match status" value="1"/>
</dbReference>
<feature type="region of interest" description="Disordered" evidence="4">
    <location>
        <begin position="21"/>
        <end position="40"/>
    </location>
</feature>
<keyword evidence="1" id="KW-0677">Repeat</keyword>
<feature type="compositionally biased region" description="Low complexity" evidence="4">
    <location>
        <begin position="214"/>
        <end position="231"/>
    </location>
</feature>
<dbReference type="Proteomes" id="UP001154078">
    <property type="component" value="Chromosome 7"/>
</dbReference>
<dbReference type="InterPro" id="IPR019749">
    <property type="entry name" value="Band_41_domain"/>
</dbReference>
<dbReference type="CDD" id="cd00821">
    <property type="entry name" value="PH"/>
    <property type="match status" value="1"/>
</dbReference>
<dbReference type="SUPFAM" id="SSF50729">
    <property type="entry name" value="PH domain-like"/>
    <property type="match status" value="2"/>
</dbReference>
<keyword evidence="9" id="KW-1185">Reference proteome</keyword>
<dbReference type="InterPro" id="IPR000299">
    <property type="entry name" value="FERM_domain"/>
</dbReference>
<keyword evidence="2 3" id="KW-0175">Coiled coil</keyword>
<protein>
    <submittedName>
        <fullName evidence="8">Uncharacterized protein</fullName>
    </submittedName>
</protein>
<evidence type="ECO:0000313" key="9">
    <source>
        <dbReference type="Proteomes" id="UP001154078"/>
    </source>
</evidence>
<dbReference type="CDD" id="cd14473">
    <property type="entry name" value="FERM_B-lobe"/>
    <property type="match status" value="1"/>
</dbReference>
<feature type="region of interest" description="Disordered" evidence="4">
    <location>
        <begin position="381"/>
        <end position="455"/>
    </location>
</feature>
<feature type="coiled-coil region" evidence="3">
    <location>
        <begin position="85"/>
        <end position="126"/>
    </location>
</feature>
<dbReference type="PANTHER" id="PTHR22903">
    <property type="entry name" value="PLEKHH PROTEIN"/>
    <property type="match status" value="1"/>
</dbReference>
<feature type="domain" description="PH" evidence="5">
    <location>
        <begin position="592"/>
        <end position="696"/>
    </location>
</feature>
<dbReference type="GO" id="GO:0005856">
    <property type="term" value="C:cytoskeleton"/>
    <property type="evidence" value="ECO:0007669"/>
    <property type="project" value="InterPro"/>
</dbReference>
<evidence type="ECO:0000259" key="6">
    <source>
        <dbReference type="PROSITE" id="PS50057"/>
    </source>
</evidence>
<dbReference type="InterPro" id="IPR000857">
    <property type="entry name" value="MyTH4_dom"/>
</dbReference>
<feature type="compositionally biased region" description="Basic and acidic residues" evidence="4">
    <location>
        <begin position="1354"/>
        <end position="1365"/>
    </location>
</feature>
<dbReference type="SUPFAM" id="SSF47031">
    <property type="entry name" value="Second domain of FERM"/>
    <property type="match status" value="1"/>
</dbReference>
<evidence type="ECO:0000256" key="2">
    <source>
        <dbReference type="ARBA" id="ARBA00023054"/>
    </source>
</evidence>
<dbReference type="SMART" id="SM00233">
    <property type="entry name" value="PH"/>
    <property type="match status" value="2"/>
</dbReference>
<dbReference type="GO" id="GO:0071944">
    <property type="term" value="C:cell periphery"/>
    <property type="evidence" value="ECO:0007669"/>
    <property type="project" value="UniProtKB-ARBA"/>
</dbReference>
<reference evidence="8" key="1">
    <citation type="submission" date="2021-12" db="EMBL/GenBank/DDBJ databases">
        <authorList>
            <person name="King R."/>
        </authorList>
    </citation>
    <scope>NUCLEOTIDE SEQUENCE</scope>
</reference>
<dbReference type="Gene3D" id="3.10.20.90">
    <property type="entry name" value="Phosphatidylinositol 3-kinase Catalytic Subunit, Chain A, domain 1"/>
    <property type="match status" value="1"/>
</dbReference>
<proteinExistence type="predicted"/>